<dbReference type="InterPro" id="IPR012657">
    <property type="entry name" value="23S_rRNA-intervening_sequence"/>
</dbReference>
<gene>
    <name evidence="1" type="ORF">ACFSQS_13430</name>
</gene>
<dbReference type="SUPFAM" id="SSF158446">
    <property type="entry name" value="IVS-encoded protein-like"/>
    <property type="match status" value="1"/>
</dbReference>
<dbReference type="Gene3D" id="1.20.1440.60">
    <property type="entry name" value="23S rRNA-intervening sequence"/>
    <property type="match status" value="1"/>
</dbReference>
<dbReference type="PANTHER" id="PTHR38471:SF2">
    <property type="entry name" value="FOUR HELIX BUNDLE PROTEIN"/>
    <property type="match status" value="1"/>
</dbReference>
<comment type="caution">
    <text evidence="1">The sequence shown here is derived from an EMBL/GenBank/DDBJ whole genome shotgun (WGS) entry which is preliminary data.</text>
</comment>
<proteinExistence type="predicted"/>
<evidence type="ECO:0000313" key="1">
    <source>
        <dbReference type="EMBL" id="MFD2536110.1"/>
    </source>
</evidence>
<name>A0ABW5JWL0_9FLAO</name>
<keyword evidence="2" id="KW-1185">Reference proteome</keyword>
<dbReference type="EMBL" id="JBHULK010000006">
    <property type="protein sequence ID" value="MFD2536110.1"/>
    <property type="molecule type" value="Genomic_DNA"/>
</dbReference>
<organism evidence="1 2">
    <name type="scientific">Gelatiniphilus marinus</name>
    <dbReference type="NCBI Taxonomy" id="1759464"/>
    <lineage>
        <taxon>Bacteria</taxon>
        <taxon>Pseudomonadati</taxon>
        <taxon>Bacteroidota</taxon>
        <taxon>Flavobacteriia</taxon>
        <taxon>Flavobacteriales</taxon>
        <taxon>Flavobacteriaceae</taxon>
        <taxon>Gelatiniphilus</taxon>
    </lineage>
</organism>
<evidence type="ECO:0000313" key="2">
    <source>
        <dbReference type="Proteomes" id="UP001597441"/>
    </source>
</evidence>
<accession>A0ABW5JWL0</accession>
<dbReference type="Proteomes" id="UP001597441">
    <property type="component" value="Unassembled WGS sequence"/>
</dbReference>
<dbReference type="CDD" id="cd16377">
    <property type="entry name" value="23S_rRNA_IVP_like"/>
    <property type="match status" value="1"/>
</dbReference>
<dbReference type="PANTHER" id="PTHR38471">
    <property type="entry name" value="FOUR HELIX BUNDLE PROTEIN"/>
    <property type="match status" value="1"/>
</dbReference>
<dbReference type="InterPro" id="IPR036583">
    <property type="entry name" value="23S_rRNA_IVS_sf"/>
</dbReference>
<dbReference type="Pfam" id="PF05635">
    <property type="entry name" value="23S_rRNA_IVP"/>
    <property type="match status" value="1"/>
</dbReference>
<protein>
    <submittedName>
        <fullName evidence="1">Four helix bundle protein</fullName>
    </submittedName>
</protein>
<reference evidence="2" key="1">
    <citation type="journal article" date="2019" name="Int. J. Syst. Evol. Microbiol.">
        <title>The Global Catalogue of Microorganisms (GCM) 10K type strain sequencing project: providing services to taxonomists for standard genome sequencing and annotation.</title>
        <authorList>
            <consortium name="The Broad Institute Genomics Platform"/>
            <consortium name="The Broad Institute Genome Sequencing Center for Infectious Disease"/>
            <person name="Wu L."/>
            <person name="Ma J."/>
        </authorList>
    </citation>
    <scope>NUCLEOTIDE SEQUENCE [LARGE SCALE GENOMIC DNA]</scope>
    <source>
        <strain evidence="2">KCTC 42903</strain>
    </source>
</reference>
<dbReference type="RefSeq" id="WP_388019909.1">
    <property type="nucleotide sequence ID" value="NZ_JBHUDT010000006.1"/>
</dbReference>
<sequence length="105" mass="12456">MEFSIKIYKITSFKTFDYNIKNQIQRAVLSIPFNIAEGFELQSNKQFIKFLYISKSSCAEVRSLLRICERLEYIESKNIQELIIESKNISKQLSKFINYLKKSEI</sequence>
<dbReference type="NCBIfam" id="TIGR02436">
    <property type="entry name" value="four helix bundle protein"/>
    <property type="match status" value="1"/>
</dbReference>